<accession>A0AAN5I7Q2</accession>
<evidence type="ECO:0000313" key="2">
    <source>
        <dbReference type="Proteomes" id="UP001328107"/>
    </source>
</evidence>
<feature type="non-terminal residue" evidence="1">
    <location>
        <position position="1"/>
    </location>
</feature>
<keyword evidence="2" id="KW-1185">Reference proteome</keyword>
<comment type="caution">
    <text evidence="1">The sequence shown here is derived from an EMBL/GenBank/DDBJ whole genome shotgun (WGS) entry which is preliminary data.</text>
</comment>
<gene>
    <name evidence="1" type="ORF">PMAYCL1PPCAC_24465</name>
</gene>
<protein>
    <submittedName>
        <fullName evidence="1">Uncharacterized protein</fullName>
    </submittedName>
</protein>
<proteinExistence type="predicted"/>
<sequence length="116" mass="12414">FLIAILAFWTTVIGQELSTVAPTKAEIPEPPGFFQAAFSYLETGLKRLFGFKEEEARDNSTSVTGQSELLRVLSKNSDRTQQLLGGGSAPVGNSSTVTLPAAVIVVKEDATTQKEP</sequence>
<evidence type="ECO:0000313" key="1">
    <source>
        <dbReference type="EMBL" id="GMR54270.1"/>
    </source>
</evidence>
<dbReference type="Proteomes" id="UP001328107">
    <property type="component" value="Unassembled WGS sequence"/>
</dbReference>
<name>A0AAN5I7Q2_9BILA</name>
<organism evidence="1 2">
    <name type="scientific">Pristionchus mayeri</name>
    <dbReference type="NCBI Taxonomy" id="1317129"/>
    <lineage>
        <taxon>Eukaryota</taxon>
        <taxon>Metazoa</taxon>
        <taxon>Ecdysozoa</taxon>
        <taxon>Nematoda</taxon>
        <taxon>Chromadorea</taxon>
        <taxon>Rhabditida</taxon>
        <taxon>Rhabditina</taxon>
        <taxon>Diplogasteromorpha</taxon>
        <taxon>Diplogasteroidea</taxon>
        <taxon>Neodiplogasteridae</taxon>
        <taxon>Pristionchus</taxon>
    </lineage>
</organism>
<reference evidence="2" key="1">
    <citation type="submission" date="2022-10" db="EMBL/GenBank/DDBJ databases">
        <title>Genome assembly of Pristionchus species.</title>
        <authorList>
            <person name="Yoshida K."/>
            <person name="Sommer R.J."/>
        </authorList>
    </citation>
    <scope>NUCLEOTIDE SEQUENCE [LARGE SCALE GENOMIC DNA]</scope>
    <source>
        <strain evidence="2">RS5460</strain>
    </source>
</reference>
<dbReference type="EMBL" id="BTRK01000005">
    <property type="protein sequence ID" value="GMR54270.1"/>
    <property type="molecule type" value="Genomic_DNA"/>
</dbReference>
<dbReference type="AlphaFoldDB" id="A0AAN5I7Q2"/>